<keyword evidence="3 5" id="KW-0274">FAD</keyword>
<sequence length="876" mass="94616">MLHSKRSASIKENLSNLQVAADSTLYVANQVKDISPLLTQYPALGPCLLSNCMGLNLDDLYCFSYQPQHRIDPLLDSRGLVSPHPDHTFVNSLNADSHQHRPFHSPSVVLSRISHAKPSILRRKSWARGATPCARGLLPTIHDGSSHHDDDSNSSNSPVAVVSPLQQKVLAAAERFGADVVDNTSSASRGLRHAATDDNVAAVPQTPISLGLPIRDRRSSLPTGPSFGSLRDDDSDEPRTDDARALERISDLSSNNPIKRPNFRRCPVPRSVAEFPGQLPLGAGPGGSLHTVSFVLPTEDRRDPSDRSTSSRTSDGDSGSSPTASTSPTQPSTAADAPFKTSHALHQYGGEQVPSSLDFSSDHFVGLFSREARQLKGHEWPSIPALNEQMAHVILHSCPTVAYLGSCKHERLTACSTRRREDEGCSGDEDMCGIARAPSPSPESDAVQPLCLDQRWFCRWVLVRKQRISDSATNPTYLFRFASVHATRSLQIAVGQHVCVRLWSRHQHKWVERYYTPIFSCCPTLACSTSPLVRRHVGAADAPQSPPSPPAELPLGGSVPVGLEIGSSDQSSVRRPLLSSATCDATPASTSGNTTWSHCDIHGCESNSSRETGDMAEAPADGGEGVEEELQPPDADAAADHHSKMRSRSHSAPLGVTATMSPGQLELMVKIFPDGEMTSQLQQLVPGDSVQIKGPFGIDLMANPLEQPWRRVLLVGGGVGITPLLQILQHAFTHWHLPTRDPSQPPSAPPSLPRDCPAILFVQIEDTEGDVALQDELDHLAKVHPTFMVQRHVLQPSGDGEGSGRSGGSGSTDAKKNPLTKAIFDGYLQRLWSVVGGEGMRGARDRAFICGPCPFQKYIVSLMDPDVISPKCIFTI</sequence>
<dbReference type="PROSITE" id="PS51384">
    <property type="entry name" value="FAD_FR"/>
    <property type="match status" value="1"/>
</dbReference>
<dbReference type="InParanoid" id="A0A0G4EGC1"/>
<evidence type="ECO:0000313" key="9">
    <source>
        <dbReference type="Proteomes" id="UP000041254"/>
    </source>
</evidence>
<keyword evidence="4" id="KW-0560">Oxidoreductase</keyword>
<name>A0A0G4EGC1_VITBC</name>
<accession>A0A0G4EGC1</accession>
<evidence type="ECO:0000313" key="8">
    <source>
        <dbReference type="EMBL" id="CEL94508.1"/>
    </source>
</evidence>
<feature type="binding site" evidence="5">
    <location>
        <position position="677"/>
    </location>
    <ligand>
        <name>FAD</name>
        <dbReference type="ChEBI" id="CHEBI:57692"/>
    </ligand>
</feature>
<dbReference type="Gene3D" id="2.40.30.10">
    <property type="entry name" value="Translation factors"/>
    <property type="match status" value="2"/>
</dbReference>
<dbReference type="OrthoDB" id="823504at2759"/>
<feature type="region of interest" description="Disordered" evidence="6">
    <location>
        <begin position="538"/>
        <end position="574"/>
    </location>
</feature>
<evidence type="ECO:0000256" key="5">
    <source>
        <dbReference type="PIRSR" id="PIRSR601834-1"/>
    </source>
</evidence>
<dbReference type="PANTHER" id="PTHR19370">
    <property type="entry name" value="NADH-CYTOCHROME B5 REDUCTASE"/>
    <property type="match status" value="1"/>
</dbReference>
<organism evidence="8 9">
    <name type="scientific">Vitrella brassicaformis (strain CCMP3155)</name>
    <dbReference type="NCBI Taxonomy" id="1169540"/>
    <lineage>
        <taxon>Eukaryota</taxon>
        <taxon>Sar</taxon>
        <taxon>Alveolata</taxon>
        <taxon>Colpodellida</taxon>
        <taxon>Vitrellaceae</taxon>
        <taxon>Vitrella</taxon>
    </lineage>
</organism>
<dbReference type="SUPFAM" id="SSF63380">
    <property type="entry name" value="Riboflavin synthase domain-like"/>
    <property type="match status" value="1"/>
</dbReference>
<protein>
    <recommendedName>
        <fullName evidence="7">FAD-binding FR-type domain-containing protein</fullName>
    </recommendedName>
</protein>
<gene>
    <name evidence="8" type="ORF">Vbra_11599</name>
</gene>
<feature type="region of interest" description="Disordered" evidence="6">
    <location>
        <begin position="137"/>
        <end position="160"/>
    </location>
</feature>
<evidence type="ECO:0000256" key="4">
    <source>
        <dbReference type="ARBA" id="ARBA00023002"/>
    </source>
</evidence>
<evidence type="ECO:0000256" key="6">
    <source>
        <dbReference type="SAM" id="MobiDB-lite"/>
    </source>
</evidence>
<feature type="region of interest" description="Disordered" evidence="6">
    <location>
        <begin position="794"/>
        <end position="817"/>
    </location>
</feature>
<feature type="region of interest" description="Disordered" evidence="6">
    <location>
        <begin position="211"/>
        <end position="269"/>
    </location>
</feature>
<evidence type="ECO:0000256" key="1">
    <source>
        <dbReference type="ARBA" id="ARBA00001974"/>
    </source>
</evidence>
<dbReference type="GO" id="GO:0006696">
    <property type="term" value="P:ergosterol biosynthetic process"/>
    <property type="evidence" value="ECO:0007669"/>
    <property type="project" value="TreeGrafter"/>
</dbReference>
<feature type="binding site" evidence="5">
    <location>
        <position position="670"/>
    </location>
    <ligand>
        <name>FAD</name>
        <dbReference type="ChEBI" id="CHEBI:57692"/>
    </ligand>
</feature>
<dbReference type="InterPro" id="IPR039261">
    <property type="entry name" value="FNR_nucleotide-bd"/>
</dbReference>
<dbReference type="VEuPathDB" id="CryptoDB:Vbra_11599"/>
<dbReference type="STRING" id="1169540.A0A0G4EGC1"/>
<keyword evidence="2 5" id="KW-0285">Flavoprotein</keyword>
<dbReference type="Proteomes" id="UP000041254">
    <property type="component" value="Unassembled WGS sequence"/>
</dbReference>
<dbReference type="Pfam" id="PF00175">
    <property type="entry name" value="NAD_binding_1"/>
    <property type="match status" value="1"/>
</dbReference>
<feature type="domain" description="FAD-binding FR-type" evidence="7">
    <location>
        <begin position="455"/>
        <end position="702"/>
    </location>
</feature>
<keyword evidence="9" id="KW-1185">Reference proteome</keyword>
<reference evidence="8 9" key="1">
    <citation type="submission" date="2014-11" db="EMBL/GenBank/DDBJ databases">
        <authorList>
            <person name="Zhu J."/>
            <person name="Qi W."/>
            <person name="Song R."/>
        </authorList>
    </citation>
    <scope>NUCLEOTIDE SEQUENCE [LARGE SCALE GENOMIC DNA]</scope>
</reference>
<comment type="cofactor">
    <cofactor evidence="1 5">
        <name>FAD</name>
        <dbReference type="ChEBI" id="CHEBI:57692"/>
    </cofactor>
</comment>
<feature type="region of interest" description="Disordered" evidence="6">
    <location>
        <begin position="606"/>
        <end position="657"/>
    </location>
</feature>
<feature type="region of interest" description="Disordered" evidence="6">
    <location>
        <begin position="297"/>
        <end position="337"/>
    </location>
</feature>
<feature type="compositionally biased region" description="Gly residues" evidence="6">
    <location>
        <begin position="799"/>
        <end position="810"/>
    </location>
</feature>
<dbReference type="GO" id="GO:0004128">
    <property type="term" value="F:cytochrome-b5 reductase activity, acting on NAD(P)H"/>
    <property type="evidence" value="ECO:0007669"/>
    <property type="project" value="TreeGrafter"/>
</dbReference>
<dbReference type="InterPro" id="IPR017927">
    <property type="entry name" value="FAD-bd_FR_type"/>
</dbReference>
<dbReference type="AlphaFoldDB" id="A0A0G4EGC1"/>
<dbReference type="PANTHER" id="PTHR19370:SF143">
    <property type="entry name" value="PLASMA MEMBRANE-ASSOCIATED COENZYME Q6 REDUCTASE PGA3"/>
    <property type="match status" value="1"/>
</dbReference>
<dbReference type="Pfam" id="PF00970">
    <property type="entry name" value="FAD_binding_6"/>
    <property type="match status" value="1"/>
</dbReference>
<evidence type="ECO:0000256" key="3">
    <source>
        <dbReference type="ARBA" id="ARBA00022827"/>
    </source>
</evidence>
<dbReference type="SUPFAM" id="SSF52343">
    <property type="entry name" value="Ferredoxin reductase-like, C-terminal NADP-linked domain"/>
    <property type="match status" value="1"/>
</dbReference>
<dbReference type="InterPro" id="IPR017938">
    <property type="entry name" value="Riboflavin_synthase-like_b-brl"/>
</dbReference>
<evidence type="ECO:0000256" key="2">
    <source>
        <dbReference type="ARBA" id="ARBA00022630"/>
    </source>
</evidence>
<evidence type="ECO:0000259" key="7">
    <source>
        <dbReference type="PROSITE" id="PS51384"/>
    </source>
</evidence>
<feature type="binding site" evidence="5">
    <location>
        <position position="722"/>
    </location>
    <ligand>
        <name>FAD</name>
        <dbReference type="ChEBI" id="CHEBI:57692"/>
    </ligand>
</feature>
<feature type="compositionally biased region" description="Low complexity" evidence="6">
    <location>
        <begin position="307"/>
        <end position="337"/>
    </location>
</feature>
<dbReference type="InterPro" id="IPR001433">
    <property type="entry name" value="OxRdtase_FAD/NAD-bd"/>
</dbReference>
<dbReference type="EMBL" id="CDMY01000220">
    <property type="protein sequence ID" value="CEL94508.1"/>
    <property type="molecule type" value="Genomic_DNA"/>
</dbReference>
<dbReference type="InterPro" id="IPR001834">
    <property type="entry name" value="CBR-like"/>
</dbReference>
<dbReference type="InterPro" id="IPR008333">
    <property type="entry name" value="Cbr1-like_FAD-bd_dom"/>
</dbReference>
<dbReference type="Gene3D" id="3.40.50.80">
    <property type="entry name" value="Nucleotide-binding domain of ferredoxin-NADP reductase (FNR) module"/>
    <property type="match status" value="1"/>
</dbReference>
<proteinExistence type="predicted"/>
<feature type="compositionally biased region" description="Basic and acidic residues" evidence="6">
    <location>
        <begin position="237"/>
        <end position="250"/>
    </location>
</feature>